<dbReference type="PROSITE" id="PS50297">
    <property type="entry name" value="ANK_REP_REGION"/>
    <property type="match status" value="1"/>
</dbReference>
<sequence length="288" mass="30485">MAVVHMVRPSSPLPSSSRIRRTDSVSPPPAPRRERLPPLLKAIQRGGGKAEVLAALTELQLQAATALGGVLLRPFVFFNPAFEPPLCLAARCGHDSEVLRTLLEHGADVNEENKFGQTALSILCTDLPCLPPKNWGHPGTAYPCPPVPCPGALRAAGLSEFDFEALSWPWGLLPSPAMPLPEMEASSQSAKAALRAASVLLAAGADLEHGGARLALGLLAHAKGWMSLARLLHCYPASQAQAYFTLSRGSENTQLSGLTDGLIQMVCSFLVPEGLGSTLKQVAAQRIL</sequence>
<dbReference type="InterPro" id="IPR002110">
    <property type="entry name" value="Ankyrin_rpt"/>
</dbReference>
<dbReference type="EMBL" id="CAJNNV010025502">
    <property type="protein sequence ID" value="CAE8614792.1"/>
    <property type="molecule type" value="Genomic_DNA"/>
</dbReference>
<dbReference type="SUPFAM" id="SSF48403">
    <property type="entry name" value="Ankyrin repeat"/>
    <property type="match status" value="1"/>
</dbReference>
<name>A0A813FIA5_POLGL</name>
<proteinExistence type="predicted"/>
<comment type="caution">
    <text evidence="3">The sequence shown here is derived from an EMBL/GenBank/DDBJ whole genome shotgun (WGS) entry which is preliminary data.</text>
</comment>
<evidence type="ECO:0000313" key="4">
    <source>
        <dbReference type="EMBL" id="CAE8614792.1"/>
    </source>
</evidence>
<protein>
    <submittedName>
        <fullName evidence="3">Uncharacterized protein</fullName>
    </submittedName>
</protein>
<feature type="compositionally biased region" description="Low complexity" evidence="2">
    <location>
        <begin position="8"/>
        <end position="17"/>
    </location>
</feature>
<evidence type="ECO:0000313" key="3">
    <source>
        <dbReference type="EMBL" id="CAE8613940.1"/>
    </source>
</evidence>
<dbReference type="Gene3D" id="1.25.40.20">
    <property type="entry name" value="Ankyrin repeat-containing domain"/>
    <property type="match status" value="1"/>
</dbReference>
<dbReference type="Pfam" id="PF00023">
    <property type="entry name" value="Ank"/>
    <property type="match status" value="1"/>
</dbReference>
<dbReference type="EMBL" id="CAJNNV010025334">
    <property type="protein sequence ID" value="CAE8613940.1"/>
    <property type="molecule type" value="Genomic_DNA"/>
</dbReference>
<keyword evidence="1" id="KW-0040">ANK repeat</keyword>
<accession>A0A813FIA5</accession>
<feature type="region of interest" description="Disordered" evidence="2">
    <location>
        <begin position="1"/>
        <end position="36"/>
    </location>
</feature>
<dbReference type="InterPro" id="IPR036770">
    <property type="entry name" value="Ankyrin_rpt-contain_sf"/>
</dbReference>
<evidence type="ECO:0000313" key="5">
    <source>
        <dbReference type="Proteomes" id="UP000654075"/>
    </source>
</evidence>
<dbReference type="Proteomes" id="UP000654075">
    <property type="component" value="Unassembled WGS sequence"/>
</dbReference>
<evidence type="ECO:0000256" key="2">
    <source>
        <dbReference type="SAM" id="MobiDB-lite"/>
    </source>
</evidence>
<evidence type="ECO:0000256" key="1">
    <source>
        <dbReference type="PROSITE-ProRule" id="PRU00023"/>
    </source>
</evidence>
<dbReference type="PROSITE" id="PS50088">
    <property type="entry name" value="ANK_REPEAT"/>
    <property type="match status" value="1"/>
</dbReference>
<gene>
    <name evidence="3" type="ORF">PGLA1383_LOCUS31678</name>
    <name evidence="4" type="ORF">PGLA1383_LOCUS32514</name>
</gene>
<dbReference type="AlphaFoldDB" id="A0A813FIA5"/>
<reference evidence="3" key="1">
    <citation type="submission" date="2021-02" db="EMBL/GenBank/DDBJ databases">
        <authorList>
            <person name="Dougan E. K."/>
            <person name="Rhodes N."/>
            <person name="Thang M."/>
            <person name="Chan C."/>
        </authorList>
    </citation>
    <scope>NUCLEOTIDE SEQUENCE</scope>
</reference>
<keyword evidence="5" id="KW-1185">Reference proteome</keyword>
<feature type="repeat" description="ANK" evidence="1">
    <location>
        <begin position="81"/>
        <end position="114"/>
    </location>
</feature>
<organism evidence="3 5">
    <name type="scientific">Polarella glacialis</name>
    <name type="common">Dinoflagellate</name>
    <dbReference type="NCBI Taxonomy" id="89957"/>
    <lineage>
        <taxon>Eukaryota</taxon>
        <taxon>Sar</taxon>
        <taxon>Alveolata</taxon>
        <taxon>Dinophyceae</taxon>
        <taxon>Suessiales</taxon>
        <taxon>Suessiaceae</taxon>
        <taxon>Polarella</taxon>
    </lineage>
</organism>
<dbReference type="OrthoDB" id="533508at2759"/>